<dbReference type="InterPro" id="IPR046347">
    <property type="entry name" value="bZIP_sf"/>
</dbReference>
<dbReference type="PROSITE" id="PS00036">
    <property type="entry name" value="BZIP_BASIC"/>
    <property type="match status" value="1"/>
</dbReference>
<dbReference type="InterPro" id="IPR004827">
    <property type="entry name" value="bZIP"/>
</dbReference>
<evidence type="ECO:0000256" key="5">
    <source>
        <dbReference type="ARBA" id="ARBA00023242"/>
    </source>
</evidence>
<accession>A0A165N4Z7</accession>
<dbReference type="Proteomes" id="UP000077266">
    <property type="component" value="Unassembled WGS sequence"/>
</dbReference>
<feature type="compositionally biased region" description="Basic and acidic residues" evidence="7">
    <location>
        <begin position="39"/>
        <end position="49"/>
    </location>
</feature>
<dbReference type="STRING" id="1314781.A0A165N4Z7"/>
<keyword evidence="3" id="KW-0238">DNA-binding</keyword>
<feature type="compositionally biased region" description="Polar residues" evidence="7">
    <location>
        <begin position="109"/>
        <end position="118"/>
    </location>
</feature>
<keyword evidence="4" id="KW-0804">Transcription</keyword>
<sequence>MPSNAFIDPALLEASSPSPSSSSGGSPPPERQPSRKRPRSDVSAEERREARAHRNRIAAQNSRDRRKVQFASLTARVNELEEENRQLKDELSKYRSQQQPVPQIVPTVSTRSPPQSLSAEALTAARPPQFTDTSRERENEELRERVRSLEKSWEGVVRMLAAQGKNGALALPSPPASRDARRAHSPLRTGGDRWHSFTGVDSGPAAGGSESPSRATSADNITLLSISTNNNNTPAIKIEANPTGVEDWFMDLISSSPDQASFPGGGHNAAALPSPAQSAAAAETEQSVIPLPSGTPSTAAFDWECGAADAEMQKLLALLPAPDMARDELVGLGLDIGASTESWSWTGAEITV</sequence>
<organism evidence="9 10">
    <name type="scientific">Exidia glandulosa HHB12029</name>
    <dbReference type="NCBI Taxonomy" id="1314781"/>
    <lineage>
        <taxon>Eukaryota</taxon>
        <taxon>Fungi</taxon>
        <taxon>Dikarya</taxon>
        <taxon>Basidiomycota</taxon>
        <taxon>Agaricomycotina</taxon>
        <taxon>Agaricomycetes</taxon>
        <taxon>Auriculariales</taxon>
        <taxon>Exidiaceae</taxon>
        <taxon>Exidia</taxon>
    </lineage>
</organism>
<dbReference type="GO" id="GO:0000981">
    <property type="term" value="F:DNA-binding transcription factor activity, RNA polymerase II-specific"/>
    <property type="evidence" value="ECO:0007669"/>
    <property type="project" value="TreeGrafter"/>
</dbReference>
<keyword evidence="5" id="KW-0539">Nucleus</keyword>
<evidence type="ECO:0000313" key="9">
    <source>
        <dbReference type="EMBL" id="KZW00218.1"/>
    </source>
</evidence>
<evidence type="ECO:0000256" key="3">
    <source>
        <dbReference type="ARBA" id="ARBA00023125"/>
    </source>
</evidence>
<dbReference type="PROSITE" id="PS50217">
    <property type="entry name" value="BZIP"/>
    <property type="match status" value="1"/>
</dbReference>
<protein>
    <recommendedName>
        <fullName evidence="6">X-box-binding protein 1</fullName>
    </recommendedName>
</protein>
<dbReference type="OrthoDB" id="295274at2759"/>
<evidence type="ECO:0000256" key="6">
    <source>
        <dbReference type="ARBA" id="ARBA00040165"/>
    </source>
</evidence>
<evidence type="ECO:0000256" key="7">
    <source>
        <dbReference type="SAM" id="MobiDB-lite"/>
    </source>
</evidence>
<dbReference type="Pfam" id="PF00170">
    <property type="entry name" value="bZIP_1"/>
    <property type="match status" value="1"/>
</dbReference>
<name>A0A165N4Z7_EXIGL</name>
<keyword evidence="1" id="KW-0832">Ubl conjugation</keyword>
<evidence type="ECO:0000259" key="8">
    <source>
        <dbReference type="PROSITE" id="PS50217"/>
    </source>
</evidence>
<dbReference type="Gene3D" id="1.20.5.170">
    <property type="match status" value="1"/>
</dbReference>
<dbReference type="SMART" id="SM00338">
    <property type="entry name" value="BRLZ"/>
    <property type="match status" value="1"/>
</dbReference>
<feature type="compositionally biased region" description="Low complexity" evidence="7">
    <location>
        <begin position="97"/>
        <end position="108"/>
    </location>
</feature>
<dbReference type="CDD" id="cd14812">
    <property type="entry name" value="bZIP_u3"/>
    <property type="match status" value="1"/>
</dbReference>
<dbReference type="InterPro" id="IPR052470">
    <property type="entry name" value="ER_Stress-Reg_TF"/>
</dbReference>
<keyword evidence="2" id="KW-0805">Transcription regulation</keyword>
<feature type="compositionally biased region" description="Low complexity" evidence="7">
    <location>
        <begin position="15"/>
        <end position="25"/>
    </location>
</feature>
<feature type="region of interest" description="Disordered" evidence="7">
    <location>
        <begin position="82"/>
        <end position="143"/>
    </location>
</feature>
<reference evidence="9 10" key="1">
    <citation type="journal article" date="2016" name="Mol. Biol. Evol.">
        <title>Comparative Genomics of Early-Diverging Mushroom-Forming Fungi Provides Insights into the Origins of Lignocellulose Decay Capabilities.</title>
        <authorList>
            <person name="Nagy L.G."/>
            <person name="Riley R."/>
            <person name="Tritt A."/>
            <person name="Adam C."/>
            <person name="Daum C."/>
            <person name="Floudas D."/>
            <person name="Sun H."/>
            <person name="Yadav J.S."/>
            <person name="Pangilinan J."/>
            <person name="Larsson K.H."/>
            <person name="Matsuura K."/>
            <person name="Barry K."/>
            <person name="Labutti K."/>
            <person name="Kuo R."/>
            <person name="Ohm R.A."/>
            <person name="Bhattacharya S.S."/>
            <person name="Shirouzu T."/>
            <person name="Yoshinaga Y."/>
            <person name="Martin F.M."/>
            <person name="Grigoriev I.V."/>
            <person name="Hibbett D.S."/>
        </authorList>
    </citation>
    <scope>NUCLEOTIDE SEQUENCE [LARGE SCALE GENOMIC DNA]</scope>
    <source>
        <strain evidence="9 10">HHB12029</strain>
    </source>
</reference>
<proteinExistence type="predicted"/>
<keyword evidence="10" id="KW-1185">Reference proteome</keyword>
<evidence type="ECO:0000256" key="4">
    <source>
        <dbReference type="ARBA" id="ARBA00023163"/>
    </source>
</evidence>
<dbReference type="SUPFAM" id="SSF57959">
    <property type="entry name" value="Leucine zipper domain"/>
    <property type="match status" value="1"/>
</dbReference>
<feature type="compositionally biased region" description="Basic and acidic residues" evidence="7">
    <location>
        <begin position="83"/>
        <end position="93"/>
    </location>
</feature>
<dbReference type="InParanoid" id="A0A165N4Z7"/>
<dbReference type="PANTHER" id="PTHR46542">
    <property type="entry name" value="X-BOX BINDING PROTEIN 1"/>
    <property type="match status" value="1"/>
</dbReference>
<dbReference type="AlphaFoldDB" id="A0A165N4Z7"/>
<evidence type="ECO:0000313" key="10">
    <source>
        <dbReference type="Proteomes" id="UP000077266"/>
    </source>
</evidence>
<dbReference type="GO" id="GO:0000977">
    <property type="term" value="F:RNA polymerase II transcription regulatory region sequence-specific DNA binding"/>
    <property type="evidence" value="ECO:0007669"/>
    <property type="project" value="TreeGrafter"/>
</dbReference>
<feature type="region of interest" description="Disordered" evidence="7">
    <location>
        <begin position="1"/>
        <end position="67"/>
    </location>
</feature>
<gene>
    <name evidence="9" type="ORF">EXIGLDRAFT_761831</name>
</gene>
<feature type="region of interest" description="Disordered" evidence="7">
    <location>
        <begin position="167"/>
        <end position="216"/>
    </location>
</feature>
<evidence type="ECO:0000256" key="2">
    <source>
        <dbReference type="ARBA" id="ARBA00023015"/>
    </source>
</evidence>
<dbReference type="GO" id="GO:0005634">
    <property type="term" value="C:nucleus"/>
    <property type="evidence" value="ECO:0007669"/>
    <property type="project" value="TreeGrafter"/>
</dbReference>
<evidence type="ECO:0000256" key="1">
    <source>
        <dbReference type="ARBA" id="ARBA00022843"/>
    </source>
</evidence>
<feature type="domain" description="BZIP" evidence="8">
    <location>
        <begin position="45"/>
        <end position="97"/>
    </location>
</feature>
<feature type="compositionally biased region" description="Low complexity" evidence="7">
    <location>
        <begin position="202"/>
        <end position="213"/>
    </location>
</feature>
<feature type="compositionally biased region" description="Basic and acidic residues" evidence="7">
    <location>
        <begin position="133"/>
        <end position="143"/>
    </location>
</feature>
<dbReference type="EMBL" id="KV425902">
    <property type="protein sequence ID" value="KZW00218.1"/>
    <property type="molecule type" value="Genomic_DNA"/>
</dbReference>
<dbReference type="PANTHER" id="PTHR46542:SF1">
    <property type="entry name" value="X-BOX BINDING PROTEIN 1"/>
    <property type="match status" value="1"/>
</dbReference>